<accession>A0AA96GD00</accession>
<keyword evidence="3" id="KW-1185">Reference proteome</keyword>
<dbReference type="SUPFAM" id="SSF53335">
    <property type="entry name" value="S-adenosyl-L-methionine-dependent methyltransferases"/>
    <property type="match status" value="1"/>
</dbReference>
<proteinExistence type="predicted"/>
<dbReference type="RefSeq" id="WP_312645237.1">
    <property type="nucleotide sequence ID" value="NZ_CP116967.1"/>
</dbReference>
<dbReference type="EMBL" id="CP116967">
    <property type="protein sequence ID" value="WNM58837.1"/>
    <property type="molecule type" value="Genomic_DNA"/>
</dbReference>
<dbReference type="InterPro" id="IPR029063">
    <property type="entry name" value="SAM-dependent_MTases_sf"/>
</dbReference>
<reference evidence="2 3" key="1">
    <citation type="submission" date="2023-01" db="EMBL/GenBank/DDBJ databases">
        <title>Cultivation and genomic characterization of new, ubiquitous marine nitrite-oxidizing bacteria from the Nitrospirales.</title>
        <authorList>
            <person name="Mueller A.J."/>
            <person name="Daebeler A."/>
            <person name="Herbold C.W."/>
            <person name="Kirkegaard R.H."/>
            <person name="Daims H."/>
        </authorList>
    </citation>
    <scope>NUCLEOTIDE SEQUENCE [LARGE SCALE GENOMIC DNA]</scope>
    <source>
        <strain evidence="2 3">VA</strain>
    </source>
</reference>
<sequence length="207" mass="22764">MKGGWYSRRVFPRLVHWSMGQAGFIPLRQSLVAKASGLVLEIGFGTGANFSYYPSQIHSLTAIDPNPGMIPLARSLQTEAVIPVHLALALGEALPFPSACFDTVVSTMTLCSVPHLSKALQELLRVVRPGGRLLFLEHGQSPDRSVRLWQDRLTPAWKHLGDGCHLNRPMVQMIQAQGWTVSALENFYLPGVPKPFAYFSQGMAVKA</sequence>
<feature type="domain" description="Methyltransferase type 11" evidence="1">
    <location>
        <begin position="40"/>
        <end position="135"/>
    </location>
</feature>
<dbReference type="PANTHER" id="PTHR45036:SF1">
    <property type="entry name" value="METHYLTRANSFERASE LIKE 7A"/>
    <property type="match status" value="1"/>
</dbReference>
<dbReference type="PANTHER" id="PTHR45036">
    <property type="entry name" value="METHYLTRANSFERASE LIKE 7B"/>
    <property type="match status" value="1"/>
</dbReference>
<dbReference type="CDD" id="cd02440">
    <property type="entry name" value="AdoMet_MTases"/>
    <property type="match status" value="1"/>
</dbReference>
<dbReference type="KEGG" id="nall:PP769_03455"/>
<dbReference type="Proteomes" id="UP001302719">
    <property type="component" value="Chromosome"/>
</dbReference>
<dbReference type="GO" id="GO:0032259">
    <property type="term" value="P:methylation"/>
    <property type="evidence" value="ECO:0007669"/>
    <property type="project" value="UniProtKB-KW"/>
</dbReference>
<dbReference type="InterPro" id="IPR052356">
    <property type="entry name" value="Thiol_S-MT"/>
</dbReference>
<dbReference type="AlphaFoldDB" id="A0AA96GD00"/>
<evidence type="ECO:0000259" key="1">
    <source>
        <dbReference type="Pfam" id="PF08241"/>
    </source>
</evidence>
<keyword evidence="2" id="KW-0489">Methyltransferase</keyword>
<evidence type="ECO:0000313" key="3">
    <source>
        <dbReference type="Proteomes" id="UP001302719"/>
    </source>
</evidence>
<dbReference type="GO" id="GO:0008757">
    <property type="term" value="F:S-adenosylmethionine-dependent methyltransferase activity"/>
    <property type="evidence" value="ECO:0007669"/>
    <property type="project" value="InterPro"/>
</dbReference>
<organism evidence="2 3">
    <name type="scientific">Candidatus Nitrospira allomarina</name>
    <dbReference type="NCBI Taxonomy" id="3020900"/>
    <lineage>
        <taxon>Bacteria</taxon>
        <taxon>Pseudomonadati</taxon>
        <taxon>Nitrospirota</taxon>
        <taxon>Nitrospiria</taxon>
        <taxon>Nitrospirales</taxon>
        <taxon>Nitrospiraceae</taxon>
        <taxon>Nitrospira</taxon>
    </lineage>
</organism>
<dbReference type="Gene3D" id="3.40.50.150">
    <property type="entry name" value="Vaccinia Virus protein VP39"/>
    <property type="match status" value="1"/>
</dbReference>
<protein>
    <submittedName>
        <fullName evidence="2">Class I SAM-dependent methyltransferase</fullName>
    </submittedName>
</protein>
<gene>
    <name evidence="2" type="ORF">PP769_03455</name>
</gene>
<keyword evidence="2" id="KW-0808">Transferase</keyword>
<evidence type="ECO:0000313" key="2">
    <source>
        <dbReference type="EMBL" id="WNM58837.1"/>
    </source>
</evidence>
<dbReference type="Pfam" id="PF08241">
    <property type="entry name" value="Methyltransf_11"/>
    <property type="match status" value="1"/>
</dbReference>
<name>A0AA96GD00_9BACT</name>
<dbReference type="InterPro" id="IPR013216">
    <property type="entry name" value="Methyltransf_11"/>
</dbReference>